<dbReference type="RefSeq" id="WP_186894735.1">
    <property type="nucleotide sequence ID" value="NZ_WJBE01000012.1"/>
</dbReference>
<proteinExistence type="predicted"/>
<organism evidence="2 3">
    <name type="scientific">Acetobacterium malicum</name>
    <dbReference type="NCBI Taxonomy" id="52692"/>
    <lineage>
        <taxon>Bacteria</taxon>
        <taxon>Bacillati</taxon>
        <taxon>Bacillota</taxon>
        <taxon>Clostridia</taxon>
        <taxon>Eubacteriales</taxon>
        <taxon>Eubacteriaceae</taxon>
        <taxon>Acetobacterium</taxon>
    </lineage>
</organism>
<dbReference type="InterPro" id="IPR002798">
    <property type="entry name" value="SpoIIM-like"/>
</dbReference>
<feature type="transmembrane region" description="Helical" evidence="1">
    <location>
        <begin position="24"/>
        <end position="43"/>
    </location>
</feature>
<gene>
    <name evidence="2" type="ORF">GH811_12975</name>
</gene>
<keyword evidence="3" id="KW-1185">Reference proteome</keyword>
<evidence type="ECO:0000256" key="1">
    <source>
        <dbReference type="SAM" id="Phobius"/>
    </source>
</evidence>
<dbReference type="Pfam" id="PF01944">
    <property type="entry name" value="SpoIIM"/>
    <property type="match status" value="1"/>
</dbReference>
<feature type="transmembrane region" description="Helical" evidence="1">
    <location>
        <begin position="176"/>
        <end position="195"/>
    </location>
</feature>
<feature type="transmembrane region" description="Helical" evidence="1">
    <location>
        <begin position="125"/>
        <end position="155"/>
    </location>
</feature>
<keyword evidence="1" id="KW-0812">Transmembrane</keyword>
<keyword evidence="1" id="KW-1133">Transmembrane helix</keyword>
<feature type="transmembrane region" description="Helical" evidence="1">
    <location>
        <begin position="73"/>
        <end position="94"/>
    </location>
</feature>
<dbReference type="PANTHER" id="PTHR35337:SF1">
    <property type="entry name" value="SLR1478 PROTEIN"/>
    <property type="match status" value="1"/>
</dbReference>
<sequence length="210" mass="23456">MKTFFMTQWYGAESYFEKNLKPTFYFCLAFFGIMIVLNTLLFLSDPTLSQSYFNELQSLFNQKEFLDGTGIDLWFGIFLNNIIASGISSLLGVIPFLFLPLFSLASNAIIIGLIGAVYQTNGIGWFAFLVGVLPHGMIEIPALVLGVTLGVHLCLKLSKTILRRSLKGELKQAAIGCLRIYLLWLIPLFFLAAFIETFMTPILFNAVAPV</sequence>
<keyword evidence="1" id="KW-0472">Membrane</keyword>
<dbReference type="PANTHER" id="PTHR35337">
    <property type="entry name" value="SLR1478 PROTEIN"/>
    <property type="match status" value="1"/>
</dbReference>
<dbReference type="EMBL" id="WJBE01000012">
    <property type="protein sequence ID" value="MBC3900531.1"/>
    <property type="molecule type" value="Genomic_DNA"/>
</dbReference>
<comment type="caution">
    <text evidence="2">The sequence shown here is derived from an EMBL/GenBank/DDBJ whole genome shotgun (WGS) entry which is preliminary data.</text>
</comment>
<evidence type="ECO:0008006" key="4">
    <source>
        <dbReference type="Google" id="ProtNLM"/>
    </source>
</evidence>
<reference evidence="2 3" key="1">
    <citation type="journal article" date="2020" name="mSystems">
        <title>Defining Genomic and Predicted Metabolic Features of the Acetobacterium Genus.</title>
        <authorList>
            <person name="Ross D.E."/>
            <person name="Marshall C.W."/>
            <person name="Gulliver D."/>
            <person name="May H.D."/>
            <person name="Norman R.S."/>
        </authorList>
    </citation>
    <scope>NUCLEOTIDE SEQUENCE [LARGE SCALE GENOMIC DNA]</scope>
    <source>
        <strain evidence="2 3">DSM 4132</strain>
    </source>
</reference>
<evidence type="ECO:0000313" key="2">
    <source>
        <dbReference type="EMBL" id="MBC3900531.1"/>
    </source>
</evidence>
<name>A0ABR6YZP0_9FIRM</name>
<accession>A0ABR6YZP0</accession>
<evidence type="ECO:0000313" key="3">
    <source>
        <dbReference type="Proteomes" id="UP000622405"/>
    </source>
</evidence>
<protein>
    <recommendedName>
        <fullName evidence="4">Stage II sporulation protein M</fullName>
    </recommendedName>
</protein>
<dbReference type="Proteomes" id="UP000622405">
    <property type="component" value="Unassembled WGS sequence"/>
</dbReference>